<keyword evidence="2" id="KW-1185">Reference proteome</keyword>
<accession>E8MYW4</accession>
<reference evidence="1 2" key="1">
    <citation type="submission" date="2010-12" db="EMBL/GenBank/DDBJ databases">
        <title>Whole genome sequence of Anaerolinea thermophila UNI-1.</title>
        <authorList>
            <person name="Narita-Yamada S."/>
            <person name="Kishi E."/>
            <person name="Watanabe Y."/>
            <person name="Takasaki K."/>
            <person name="Ankai A."/>
            <person name="Oguchi A."/>
            <person name="Fukui S."/>
            <person name="Takahashi M."/>
            <person name="Yashiro I."/>
            <person name="Hosoyama A."/>
            <person name="Sekiguchi Y."/>
            <person name="Hanada S."/>
            <person name="Fujita N."/>
        </authorList>
    </citation>
    <scope>NUCLEOTIDE SEQUENCE [LARGE SCALE GENOMIC DNA]</scope>
    <source>
        <strain evidence="2">DSM 14523 / JCM 11388 / NBRC 100420 / UNI-1</strain>
    </source>
</reference>
<dbReference type="STRING" id="926569.ANT_24240"/>
<dbReference type="InParanoid" id="E8MYW4"/>
<dbReference type="KEGG" id="atm:ANT_24240"/>
<evidence type="ECO:0000313" key="2">
    <source>
        <dbReference type="Proteomes" id="UP000008922"/>
    </source>
</evidence>
<dbReference type="EMBL" id="AP012029">
    <property type="protein sequence ID" value="BAJ64450.1"/>
    <property type="molecule type" value="Genomic_DNA"/>
</dbReference>
<proteinExistence type="predicted"/>
<protein>
    <submittedName>
        <fullName evidence="1">Uncharacterized protein</fullName>
    </submittedName>
</protein>
<name>E8MYW4_ANATU</name>
<dbReference type="AlphaFoldDB" id="E8MYW4"/>
<organism evidence="1 2">
    <name type="scientific">Anaerolinea thermophila (strain DSM 14523 / JCM 11388 / NBRC 100420 / UNI-1)</name>
    <dbReference type="NCBI Taxonomy" id="926569"/>
    <lineage>
        <taxon>Bacteria</taxon>
        <taxon>Bacillati</taxon>
        <taxon>Chloroflexota</taxon>
        <taxon>Anaerolineae</taxon>
        <taxon>Anaerolineales</taxon>
        <taxon>Anaerolineaceae</taxon>
        <taxon>Anaerolinea</taxon>
    </lineage>
</organism>
<dbReference type="HOGENOM" id="CLU_1127257_0_0_0"/>
<dbReference type="Proteomes" id="UP000008922">
    <property type="component" value="Chromosome"/>
</dbReference>
<gene>
    <name evidence="1" type="ordered locus">ANT_24240</name>
</gene>
<evidence type="ECO:0000313" key="1">
    <source>
        <dbReference type="EMBL" id="BAJ64450.1"/>
    </source>
</evidence>
<sequence>MLEGMNRISRAKKASTLPRGHQWIAWRWNSQFWPRVIMAVKTLGETGVSTALDLLLLLSQKTGVEMRANSLRNVVYGALADEQVSHKMVDQFSVRLSGLGGFFTMNVLQLTDYGKDLCRALGVEPVESDWEKIIRLHRGEEQVVHGGAVLFAAYQARLRGWKAEVMPFDPQETPWFQPDLKVTDPEGWFYYCEVETRSRDNPDKWARMRQANLIVPTPTTRHWMVRRLKDMGIPGRATDLRTLAQQAKAGDLSRFWLEKW</sequence>